<dbReference type="EnsemblPlants" id="PNT77027">
    <property type="protein sequence ID" value="PNT77027"/>
    <property type="gene ID" value="BRADI_1g56913v3"/>
</dbReference>
<proteinExistence type="predicted"/>
<reference evidence="4 5" key="1">
    <citation type="journal article" date="2010" name="Nature">
        <title>Genome sequencing and analysis of the model grass Brachypodium distachyon.</title>
        <authorList>
            <consortium name="International Brachypodium Initiative"/>
        </authorList>
    </citation>
    <scope>NUCLEOTIDE SEQUENCE [LARGE SCALE GENOMIC DNA]</scope>
    <source>
        <strain evidence="4 5">Bd21</strain>
    </source>
</reference>
<dbReference type="PANTHER" id="PTHR33147">
    <property type="entry name" value="DEFENSIN-LIKE PROTEIN 1"/>
    <property type="match status" value="1"/>
</dbReference>
<dbReference type="GO" id="GO:0006952">
    <property type="term" value="P:defense response"/>
    <property type="evidence" value="ECO:0000318"/>
    <property type="project" value="GO_Central"/>
</dbReference>
<dbReference type="Gene3D" id="3.30.30.10">
    <property type="entry name" value="Knottin, scorpion toxin-like"/>
    <property type="match status" value="1"/>
</dbReference>
<dbReference type="Proteomes" id="UP000008810">
    <property type="component" value="Chromosome 1"/>
</dbReference>
<evidence type="ECO:0000313" key="5">
    <source>
        <dbReference type="EnsemblPlants" id="PNT77027"/>
    </source>
</evidence>
<keyword evidence="2" id="KW-0732">Signal</keyword>
<protein>
    <recommendedName>
        <fullName evidence="3">Knottins-like domain-containing protein</fullName>
    </recommendedName>
</protein>
<dbReference type="AlphaFoldDB" id="A0A2K2DRX0"/>
<gene>
    <name evidence="4" type="ORF">BRADI_1g56913v3</name>
</gene>
<feature type="domain" description="Knottins-like" evidence="3">
    <location>
        <begin position="32"/>
        <end position="81"/>
    </location>
</feature>
<feature type="signal peptide" evidence="2">
    <location>
        <begin position="1"/>
        <end position="21"/>
    </location>
</feature>
<keyword evidence="6" id="KW-1185">Reference proteome</keyword>
<keyword evidence="1" id="KW-1015">Disulfide bond</keyword>
<dbReference type="Gramene" id="PNT77027">
    <property type="protein sequence ID" value="PNT77027"/>
    <property type="gene ID" value="BRADI_1g56913v3"/>
</dbReference>
<evidence type="ECO:0000256" key="2">
    <source>
        <dbReference type="SAM" id="SignalP"/>
    </source>
</evidence>
<dbReference type="InterPro" id="IPR003614">
    <property type="entry name" value="Knottins"/>
</dbReference>
<reference evidence="5" key="3">
    <citation type="submission" date="2018-08" db="UniProtKB">
        <authorList>
            <consortium name="EnsemblPlants"/>
        </authorList>
    </citation>
    <scope>IDENTIFICATION</scope>
    <source>
        <strain evidence="5">cv. Bd21</strain>
    </source>
</reference>
<dbReference type="SUPFAM" id="SSF57095">
    <property type="entry name" value="Scorpion toxin-like"/>
    <property type="match status" value="1"/>
</dbReference>
<dbReference type="InterPro" id="IPR036574">
    <property type="entry name" value="Scorpion_toxin-like_sf"/>
</dbReference>
<feature type="chain" id="PRO_5033762385" description="Knottins-like domain-containing protein" evidence="2">
    <location>
        <begin position="22"/>
        <end position="81"/>
    </location>
</feature>
<organism evidence="4">
    <name type="scientific">Brachypodium distachyon</name>
    <name type="common">Purple false brome</name>
    <name type="synonym">Trachynia distachya</name>
    <dbReference type="NCBI Taxonomy" id="15368"/>
    <lineage>
        <taxon>Eukaryota</taxon>
        <taxon>Viridiplantae</taxon>
        <taxon>Streptophyta</taxon>
        <taxon>Embryophyta</taxon>
        <taxon>Tracheophyta</taxon>
        <taxon>Spermatophyta</taxon>
        <taxon>Magnoliopsida</taxon>
        <taxon>Liliopsida</taxon>
        <taxon>Poales</taxon>
        <taxon>Poaceae</taxon>
        <taxon>BOP clade</taxon>
        <taxon>Pooideae</taxon>
        <taxon>Stipodae</taxon>
        <taxon>Brachypodieae</taxon>
        <taxon>Brachypodium</taxon>
    </lineage>
</organism>
<evidence type="ECO:0000256" key="1">
    <source>
        <dbReference type="ARBA" id="ARBA00023157"/>
    </source>
</evidence>
<dbReference type="PANTHER" id="PTHR33147:SF152">
    <property type="entry name" value="KNOTTIN SCORPION TOXIN-LIKE DOMAIN-CONTAINING PROTEIN"/>
    <property type="match status" value="1"/>
</dbReference>
<dbReference type="Pfam" id="PF00304">
    <property type="entry name" value="Gamma-thionin"/>
    <property type="match status" value="1"/>
</dbReference>
<dbReference type="SMART" id="SM00505">
    <property type="entry name" value="Knot1"/>
    <property type="match status" value="1"/>
</dbReference>
<sequence length="81" mass="8865">MDLSMKVFVVVLLIFVTTEDGALVQVALANKQCGGRRSHTYHGSCSSEPNTPCNKACVSEGFTAGHCVKQIDRHHCFCYNC</sequence>
<name>A0A2K2DRX0_BRADI</name>
<reference evidence="4" key="2">
    <citation type="submission" date="2017-06" db="EMBL/GenBank/DDBJ databases">
        <title>WGS assembly of Brachypodium distachyon.</title>
        <authorList>
            <consortium name="The International Brachypodium Initiative"/>
            <person name="Lucas S."/>
            <person name="Harmon-Smith M."/>
            <person name="Lail K."/>
            <person name="Tice H."/>
            <person name="Grimwood J."/>
            <person name="Bruce D."/>
            <person name="Barry K."/>
            <person name="Shu S."/>
            <person name="Lindquist E."/>
            <person name="Wang M."/>
            <person name="Pitluck S."/>
            <person name="Vogel J.P."/>
            <person name="Garvin D.F."/>
            <person name="Mockler T.C."/>
            <person name="Schmutz J."/>
            <person name="Rokhsar D."/>
            <person name="Bevan M.W."/>
        </authorList>
    </citation>
    <scope>NUCLEOTIDE SEQUENCE</scope>
    <source>
        <strain evidence="4">Bd21</strain>
    </source>
</reference>
<accession>A0A2K2DRX0</accession>
<evidence type="ECO:0000313" key="4">
    <source>
        <dbReference type="EMBL" id="PNT77027.1"/>
    </source>
</evidence>
<evidence type="ECO:0000313" key="6">
    <source>
        <dbReference type="Proteomes" id="UP000008810"/>
    </source>
</evidence>
<dbReference type="OrthoDB" id="1248372at2759"/>
<dbReference type="InParanoid" id="A0A2K2DRX0"/>
<dbReference type="EMBL" id="CM000880">
    <property type="protein sequence ID" value="PNT77027.1"/>
    <property type="molecule type" value="Genomic_DNA"/>
</dbReference>
<evidence type="ECO:0000259" key="3">
    <source>
        <dbReference type="SMART" id="SM00505"/>
    </source>
</evidence>